<dbReference type="Gene3D" id="1.25.40.420">
    <property type="match status" value="1"/>
</dbReference>
<dbReference type="Pfam" id="PF00651">
    <property type="entry name" value="BTB"/>
    <property type="match status" value="1"/>
</dbReference>
<dbReference type="PROSITE" id="PS50097">
    <property type="entry name" value="BTB"/>
    <property type="match status" value="1"/>
</dbReference>
<dbReference type="SUPFAM" id="SSF54695">
    <property type="entry name" value="POZ domain"/>
    <property type="match status" value="1"/>
</dbReference>
<dbReference type="InterPro" id="IPR011333">
    <property type="entry name" value="SKP1/BTB/POZ_sf"/>
</dbReference>
<dbReference type="EMBL" id="CAJNRG010017877">
    <property type="protein sequence ID" value="CAF2240983.1"/>
    <property type="molecule type" value="Genomic_DNA"/>
</dbReference>
<dbReference type="CDD" id="cd18186">
    <property type="entry name" value="BTB_POZ_ZBTB_KLHL-like"/>
    <property type="match status" value="1"/>
</dbReference>
<dbReference type="SMART" id="SM00225">
    <property type="entry name" value="BTB"/>
    <property type="match status" value="1"/>
</dbReference>
<dbReference type="InterPro" id="IPR000210">
    <property type="entry name" value="BTB/POZ_dom"/>
</dbReference>
<dbReference type="Gene3D" id="3.30.710.10">
    <property type="entry name" value="Potassium Channel Kv1.1, Chain A"/>
    <property type="match status" value="1"/>
</dbReference>
<organism evidence="3 5">
    <name type="scientific">Rotaria magnacalcarata</name>
    <dbReference type="NCBI Taxonomy" id="392030"/>
    <lineage>
        <taxon>Eukaryota</taxon>
        <taxon>Metazoa</taxon>
        <taxon>Spiralia</taxon>
        <taxon>Gnathifera</taxon>
        <taxon>Rotifera</taxon>
        <taxon>Eurotatoria</taxon>
        <taxon>Bdelloidea</taxon>
        <taxon>Philodinida</taxon>
        <taxon>Philodinidae</taxon>
        <taxon>Rotaria</taxon>
    </lineage>
</organism>
<name>A0A817A4Y2_9BILA</name>
<reference evidence="3" key="1">
    <citation type="submission" date="2021-02" db="EMBL/GenBank/DDBJ databases">
        <authorList>
            <person name="Nowell W R."/>
        </authorList>
    </citation>
    <scope>NUCLEOTIDE SEQUENCE</scope>
</reference>
<dbReference type="AlphaFoldDB" id="A0A817A4Y2"/>
<dbReference type="Proteomes" id="UP000663887">
    <property type="component" value="Unassembled WGS sequence"/>
</dbReference>
<feature type="region of interest" description="Disordered" evidence="1">
    <location>
        <begin position="449"/>
        <end position="472"/>
    </location>
</feature>
<evidence type="ECO:0000313" key="5">
    <source>
        <dbReference type="Proteomes" id="UP000663887"/>
    </source>
</evidence>
<feature type="domain" description="BTB" evidence="2">
    <location>
        <begin position="211"/>
        <end position="283"/>
    </location>
</feature>
<evidence type="ECO:0000259" key="2">
    <source>
        <dbReference type="PROSITE" id="PS50097"/>
    </source>
</evidence>
<feature type="compositionally biased region" description="Polar residues" evidence="1">
    <location>
        <begin position="450"/>
        <end position="472"/>
    </location>
</feature>
<evidence type="ECO:0000313" key="3">
    <source>
        <dbReference type="EMBL" id="CAF2240983.1"/>
    </source>
</evidence>
<evidence type="ECO:0000256" key="1">
    <source>
        <dbReference type="SAM" id="MobiDB-lite"/>
    </source>
</evidence>
<dbReference type="Proteomes" id="UP000663842">
    <property type="component" value="Unassembled WGS sequence"/>
</dbReference>
<evidence type="ECO:0000313" key="4">
    <source>
        <dbReference type="EMBL" id="CAF4253721.1"/>
    </source>
</evidence>
<proteinExistence type="predicted"/>
<feature type="region of interest" description="Disordered" evidence="1">
    <location>
        <begin position="518"/>
        <end position="541"/>
    </location>
</feature>
<gene>
    <name evidence="4" type="ORF">UXM345_LOCUS30879</name>
    <name evidence="3" type="ORF">XDN619_LOCUS34797</name>
</gene>
<comment type="caution">
    <text evidence="3">The sequence shown here is derived from an EMBL/GenBank/DDBJ whole genome shotgun (WGS) entry which is preliminary data.</text>
</comment>
<dbReference type="PANTHER" id="PTHR24413">
    <property type="entry name" value="SPECKLE-TYPE POZ PROTEIN"/>
    <property type="match status" value="1"/>
</dbReference>
<accession>A0A817A4Y2</accession>
<sequence>MFISIQTICTCHGYLLFESLHCERCRSLIPFQLTDESLLDPVATNNITNAISVDNQGKPPPGMLVPYRQQQQKSTTTGRVRFRVLCPFCNSSTFIIRYYCKRERLYYHLRIQNRGENEQNIYKSIADTQNLISIDEYGIKRDQSENSPIDTAEDSYSLRSSTSRSAPTTVIYDQNGISNAREKQVENERNLYGFNELEGDLFSVLRNGLFYDTLIQCQDDVKLQVHRCILGGRSSWFRHLLGEYHDSNTNDDYVLQISIDDISSEVMNEILNFIYTNRCLISLKNAPDLLIAAKRFELEKLKSQIADFLLYRLTIDNAIEMLISAHEAGSDALKTACIHLINRNAEKIKRTEKWKTFKSQYTDLIPELYENRVENPTPVPQAFLPDVFTPQAFPSDSIRALSQLYENPIQQRIATPRGGLRPPRSRQNIPPHLLKSIELVQPNEYATDMPTGSYTQRIPNSTRRPSPQNARTMLPNIRQNSEVDVYRRPVNLFEPSQTIPTNNQRTFYTNAPRRGALRKVGSPRYPINPLRSPPIDNTQADDEVTLTRVVSIEPAD</sequence>
<protein>
    <recommendedName>
        <fullName evidence="2">BTB domain-containing protein</fullName>
    </recommendedName>
</protein>
<dbReference type="EMBL" id="CAJOBF010008347">
    <property type="protein sequence ID" value="CAF4253721.1"/>
    <property type="molecule type" value="Genomic_DNA"/>
</dbReference>